<comment type="caution">
    <text evidence="2">The sequence shown here is derived from an EMBL/GenBank/DDBJ whole genome shotgun (WGS) entry which is preliminary data.</text>
</comment>
<dbReference type="EMBL" id="JAAAIP010000145">
    <property type="protein sequence ID" value="KAG0324519.1"/>
    <property type="molecule type" value="Genomic_DNA"/>
</dbReference>
<dbReference type="OrthoDB" id="2439424at2759"/>
<dbReference type="Proteomes" id="UP000738325">
    <property type="component" value="Unassembled WGS sequence"/>
</dbReference>
<feature type="signal peptide" evidence="1">
    <location>
        <begin position="1"/>
        <end position="17"/>
    </location>
</feature>
<sequence>MKTFIALGTALATTVSAIPLIEYGSKPFSALDSSPIEKQAIGGLSNPMATVNTKTSPTNYGNLNMGTGMMPSQIVHYGTENQPDHGYISPILVSTTAKEAEFQLAKAEKAGPLVNADLDIGKLNLAKSRSVADLEDDEDPAKWMMGWDYPRRYGWRPRRYRYRYRYWY</sequence>
<protein>
    <submittedName>
        <fullName evidence="2">Uncharacterized protein</fullName>
    </submittedName>
</protein>
<organism evidence="2 3">
    <name type="scientific">Dissophora globulifera</name>
    <dbReference type="NCBI Taxonomy" id="979702"/>
    <lineage>
        <taxon>Eukaryota</taxon>
        <taxon>Fungi</taxon>
        <taxon>Fungi incertae sedis</taxon>
        <taxon>Mucoromycota</taxon>
        <taxon>Mortierellomycotina</taxon>
        <taxon>Mortierellomycetes</taxon>
        <taxon>Mortierellales</taxon>
        <taxon>Mortierellaceae</taxon>
        <taxon>Dissophora</taxon>
    </lineage>
</organism>
<dbReference type="AlphaFoldDB" id="A0A9P6UXX2"/>
<evidence type="ECO:0000256" key="1">
    <source>
        <dbReference type="SAM" id="SignalP"/>
    </source>
</evidence>
<proteinExistence type="predicted"/>
<accession>A0A9P6UXX2</accession>
<keyword evidence="1" id="KW-0732">Signal</keyword>
<gene>
    <name evidence="2" type="ORF">BGZ99_001714</name>
</gene>
<feature type="chain" id="PRO_5040357388" evidence="1">
    <location>
        <begin position="18"/>
        <end position="168"/>
    </location>
</feature>
<reference evidence="2" key="1">
    <citation type="journal article" date="2020" name="Fungal Divers.">
        <title>Resolving the Mortierellaceae phylogeny through synthesis of multi-gene phylogenetics and phylogenomics.</title>
        <authorList>
            <person name="Vandepol N."/>
            <person name="Liber J."/>
            <person name="Desiro A."/>
            <person name="Na H."/>
            <person name="Kennedy M."/>
            <person name="Barry K."/>
            <person name="Grigoriev I.V."/>
            <person name="Miller A.N."/>
            <person name="O'Donnell K."/>
            <person name="Stajich J.E."/>
            <person name="Bonito G."/>
        </authorList>
    </citation>
    <scope>NUCLEOTIDE SEQUENCE</scope>
    <source>
        <strain evidence="2">REB-010B</strain>
    </source>
</reference>
<keyword evidence="3" id="KW-1185">Reference proteome</keyword>
<name>A0A9P6UXX2_9FUNG</name>
<evidence type="ECO:0000313" key="2">
    <source>
        <dbReference type="EMBL" id="KAG0324519.1"/>
    </source>
</evidence>
<evidence type="ECO:0000313" key="3">
    <source>
        <dbReference type="Proteomes" id="UP000738325"/>
    </source>
</evidence>